<protein>
    <submittedName>
        <fullName evidence="2">Uncharacterized protein</fullName>
    </submittedName>
</protein>
<organism evidence="2">
    <name type="scientific">Chrysotila carterae</name>
    <name type="common">Marine alga</name>
    <name type="synonym">Syracosphaera carterae</name>
    <dbReference type="NCBI Taxonomy" id="13221"/>
    <lineage>
        <taxon>Eukaryota</taxon>
        <taxon>Haptista</taxon>
        <taxon>Haptophyta</taxon>
        <taxon>Prymnesiophyceae</taxon>
        <taxon>Isochrysidales</taxon>
        <taxon>Isochrysidaceae</taxon>
        <taxon>Chrysotila</taxon>
    </lineage>
</organism>
<feature type="region of interest" description="Disordered" evidence="1">
    <location>
        <begin position="1"/>
        <end position="83"/>
    </location>
</feature>
<dbReference type="EMBL" id="HBIZ01066708">
    <property type="protein sequence ID" value="CAE0788168.1"/>
    <property type="molecule type" value="Transcribed_RNA"/>
</dbReference>
<feature type="compositionally biased region" description="Polar residues" evidence="1">
    <location>
        <begin position="38"/>
        <end position="49"/>
    </location>
</feature>
<dbReference type="AlphaFoldDB" id="A0A7S4C635"/>
<evidence type="ECO:0000256" key="1">
    <source>
        <dbReference type="SAM" id="MobiDB-lite"/>
    </source>
</evidence>
<sequence length="495" mass="52602">MPVSEDERGLTESDAETKGPGAAELLGVSRDVPLAQAATAQPASLTCADNGNTNAQPPNAQPPNMNPADPAAAGSPTGDDACAHADGAQCSDVAVCPFTGKSSGAATGSCPFSGTNALRGAALNHEPHARSEPPYDDDSAYLGNSASEQLESLWQRLLEARRPAGEEDNVKFPSLISLHKELLGDRSYERLLKSREDVKESSKALCAVGAAARARIEWEQGDVDVRARFTGLFGGDEAVEGLLRLSTACEPPSSSSSVPMPLRGSLRLFGGGLGSARLFPCAAFKALRDGSPSGNLLFAGRKVGHASTSFFDSHIATCVTEKASTFLKPFMAAFRKYSAYPTHMGLSDFASAATDGKKVVDPVFPWALVLRPTEAARRFGADTQKAVDERTAFLIEIARIPPGTPLYEIYAIPSPSSALEGVSKDGSERLHKIGRITTTSEFVFSDADGTMCFWHQRKEEDYALRPDWERALTPAHAQSCGAEHFARLIAKGNQT</sequence>
<gene>
    <name evidence="2" type="ORF">PCAR00345_LOCUS40876</name>
</gene>
<feature type="compositionally biased region" description="Basic and acidic residues" evidence="1">
    <location>
        <begin position="1"/>
        <end position="17"/>
    </location>
</feature>
<proteinExistence type="predicted"/>
<name>A0A7S4C635_CHRCT</name>
<reference evidence="2" key="1">
    <citation type="submission" date="2021-01" db="EMBL/GenBank/DDBJ databases">
        <authorList>
            <person name="Corre E."/>
            <person name="Pelletier E."/>
            <person name="Niang G."/>
            <person name="Scheremetjew M."/>
            <person name="Finn R."/>
            <person name="Kale V."/>
            <person name="Holt S."/>
            <person name="Cochrane G."/>
            <person name="Meng A."/>
            <person name="Brown T."/>
            <person name="Cohen L."/>
        </authorList>
    </citation>
    <scope>NUCLEOTIDE SEQUENCE</scope>
    <source>
        <strain evidence="2">CCMP645</strain>
    </source>
</reference>
<evidence type="ECO:0000313" key="2">
    <source>
        <dbReference type="EMBL" id="CAE0788168.1"/>
    </source>
</evidence>
<accession>A0A7S4C635</accession>